<accession>A0A9K3D862</accession>
<feature type="region of interest" description="Disordered" evidence="1">
    <location>
        <begin position="62"/>
        <end position="97"/>
    </location>
</feature>
<reference evidence="2 3" key="1">
    <citation type="journal article" date="2018" name="PLoS ONE">
        <title>The draft genome of Kipferlia bialata reveals reductive genome evolution in fornicate parasites.</title>
        <authorList>
            <person name="Tanifuji G."/>
            <person name="Takabayashi S."/>
            <person name="Kume K."/>
            <person name="Takagi M."/>
            <person name="Nakayama T."/>
            <person name="Kamikawa R."/>
            <person name="Inagaki Y."/>
            <person name="Hashimoto T."/>
        </authorList>
    </citation>
    <scope>NUCLEOTIDE SEQUENCE [LARGE SCALE GENOMIC DNA]</scope>
    <source>
        <strain evidence="2">NY0173</strain>
    </source>
</reference>
<protein>
    <submittedName>
        <fullName evidence="2">Uncharacterized protein</fullName>
    </submittedName>
</protein>
<dbReference type="Proteomes" id="UP000265618">
    <property type="component" value="Unassembled WGS sequence"/>
</dbReference>
<name>A0A9K3D862_9EUKA</name>
<evidence type="ECO:0000313" key="2">
    <source>
        <dbReference type="EMBL" id="GIQ90392.1"/>
    </source>
</evidence>
<proteinExistence type="predicted"/>
<dbReference type="PANTHER" id="PTHR16275">
    <property type="entry name" value="COILED-COIL DOMAIN-CONTAINING PROTEIN 40"/>
    <property type="match status" value="1"/>
</dbReference>
<evidence type="ECO:0000256" key="1">
    <source>
        <dbReference type="SAM" id="MobiDB-lite"/>
    </source>
</evidence>
<feature type="non-terminal residue" evidence="2">
    <location>
        <position position="1"/>
    </location>
</feature>
<comment type="caution">
    <text evidence="2">The sequence shown here is derived from an EMBL/GenBank/DDBJ whole genome shotgun (WGS) entry which is preliminary data.</text>
</comment>
<keyword evidence="3" id="KW-1185">Reference proteome</keyword>
<dbReference type="GO" id="GO:0035082">
    <property type="term" value="P:axoneme assembly"/>
    <property type="evidence" value="ECO:0007669"/>
    <property type="project" value="InterPro"/>
</dbReference>
<dbReference type="AlphaFoldDB" id="A0A9K3D862"/>
<evidence type="ECO:0000313" key="3">
    <source>
        <dbReference type="Proteomes" id="UP000265618"/>
    </source>
</evidence>
<gene>
    <name evidence="2" type="ORF">KIPB_013174</name>
</gene>
<dbReference type="GO" id="GO:0005737">
    <property type="term" value="C:cytoplasm"/>
    <property type="evidence" value="ECO:0007669"/>
    <property type="project" value="TreeGrafter"/>
</dbReference>
<dbReference type="EMBL" id="BDIP01006125">
    <property type="protein sequence ID" value="GIQ90392.1"/>
    <property type="molecule type" value="Genomic_DNA"/>
</dbReference>
<sequence length="147" mass="16663">LMYWARKTKLEKEIAASIDPTKGMVETAEMKGEIHRMELRLKQLQKIQADYVTSMTQALNRRQDINTRGKLATRPKVTVQPSRGGMASRNANKRGPLLNVQQAKAEVSNRQEALDGEIDRLREIETQLSDSISAQQRSEGDIEELTQ</sequence>
<feature type="non-terminal residue" evidence="2">
    <location>
        <position position="147"/>
    </location>
</feature>
<organism evidence="2 3">
    <name type="scientific">Kipferlia bialata</name>
    <dbReference type="NCBI Taxonomy" id="797122"/>
    <lineage>
        <taxon>Eukaryota</taxon>
        <taxon>Metamonada</taxon>
        <taxon>Carpediemonas-like organisms</taxon>
        <taxon>Kipferlia</taxon>
    </lineage>
</organism>
<dbReference type="PANTHER" id="PTHR16275:SF8">
    <property type="entry name" value="COILED-COIL DOMAIN-CONTAINING PROTEIN 40"/>
    <property type="match status" value="1"/>
</dbReference>
<dbReference type="InterPro" id="IPR037386">
    <property type="entry name" value="CCDC40"/>
</dbReference>
<dbReference type="OrthoDB" id="188741at2759"/>